<protein>
    <submittedName>
        <fullName evidence="1">Uncharacterized protein</fullName>
    </submittedName>
</protein>
<dbReference type="Proteomes" id="UP001375812">
    <property type="component" value="Unassembled WGS sequence"/>
</dbReference>
<comment type="caution">
    <text evidence="1">The sequence shown here is derived from an EMBL/GenBank/DDBJ whole genome shotgun (WGS) entry which is preliminary data.</text>
</comment>
<dbReference type="EMBL" id="JBBGZH010000001">
    <property type="protein sequence ID" value="MEJ5020388.1"/>
    <property type="molecule type" value="Genomic_DNA"/>
</dbReference>
<keyword evidence="2" id="KW-1185">Reference proteome</keyword>
<organism evidence="1 2">
    <name type="scientific">Ochrobactrum vermis</name>
    <dbReference type="NCBI Taxonomy" id="1827297"/>
    <lineage>
        <taxon>Bacteria</taxon>
        <taxon>Pseudomonadati</taxon>
        <taxon>Pseudomonadota</taxon>
        <taxon>Alphaproteobacteria</taxon>
        <taxon>Hyphomicrobiales</taxon>
        <taxon>Brucellaceae</taxon>
        <taxon>Brucella/Ochrobactrum group</taxon>
        <taxon>Ochrobactrum</taxon>
    </lineage>
</organism>
<reference evidence="1 2" key="1">
    <citation type="submission" date="2023-12" db="EMBL/GenBank/DDBJ databases">
        <title>Gut-associated functions are favored during microbiome assembly across C. elegans life.</title>
        <authorList>
            <person name="Zimmermann J."/>
        </authorList>
    </citation>
    <scope>NUCLEOTIDE SEQUENCE [LARGE SCALE GENOMIC DNA]</scope>
    <source>
        <strain evidence="1 2">MYb71</strain>
    </source>
</reference>
<proteinExistence type="predicted"/>
<name>A0ABU8PG64_9HYPH</name>
<dbReference type="RefSeq" id="WP_105542729.1">
    <property type="nucleotide sequence ID" value="NZ_JBBGZH010000001.1"/>
</dbReference>
<evidence type="ECO:0000313" key="2">
    <source>
        <dbReference type="Proteomes" id="UP001375812"/>
    </source>
</evidence>
<sequence length="71" mass="7888">MHYSSQAVIGLSAILSIVSVQAKDMERGTRHAYALAQNRINTDEGLVFDIGPTTATAIRTNERTRRSLRTR</sequence>
<evidence type="ECO:0000313" key="1">
    <source>
        <dbReference type="EMBL" id="MEJ5020388.1"/>
    </source>
</evidence>
<gene>
    <name evidence="1" type="ORF">WH297_11670</name>
</gene>
<accession>A0ABU8PG64</accession>